<protein>
    <submittedName>
        <fullName evidence="4">Metal-dependent amidase/aminoacylase/carboxypeptidase</fullName>
        <ecNumber evidence="4">3.5.1.32</ecNumber>
    </submittedName>
</protein>
<dbReference type="Gene3D" id="3.40.630.10">
    <property type="entry name" value="Zn peptidases"/>
    <property type="match status" value="1"/>
</dbReference>
<dbReference type="GO" id="GO:0046872">
    <property type="term" value="F:metal ion binding"/>
    <property type="evidence" value="ECO:0007669"/>
    <property type="project" value="UniProtKB-KW"/>
</dbReference>
<dbReference type="Proteomes" id="UP000002019">
    <property type="component" value="Chromosome"/>
</dbReference>
<dbReference type="PANTHER" id="PTHR11014">
    <property type="entry name" value="PEPTIDASE M20 FAMILY MEMBER"/>
    <property type="match status" value="1"/>
</dbReference>
<proteinExistence type="predicted"/>
<keyword evidence="2" id="KW-0464">Manganese</keyword>
<evidence type="ECO:0000256" key="1">
    <source>
        <dbReference type="ARBA" id="ARBA00022801"/>
    </source>
</evidence>
<feature type="binding site" evidence="2">
    <location>
        <position position="348"/>
    </location>
    <ligand>
        <name>Mn(2+)</name>
        <dbReference type="ChEBI" id="CHEBI:29035"/>
        <label>2</label>
    </ligand>
</feature>
<keyword evidence="5" id="KW-1185">Reference proteome</keyword>
<dbReference type="InterPro" id="IPR017439">
    <property type="entry name" value="Amidohydrolase"/>
</dbReference>
<dbReference type="PIRSF" id="PIRSF005962">
    <property type="entry name" value="Pept_M20D_amidohydro"/>
    <property type="match status" value="1"/>
</dbReference>
<keyword evidence="2" id="KW-0479">Metal-binding</keyword>
<dbReference type="EMBL" id="CU466930">
    <property type="protein sequence ID" value="CAO80517.1"/>
    <property type="molecule type" value="Genomic_DNA"/>
</dbReference>
<name>B0VJS8_CLOAI</name>
<dbReference type="PANTHER" id="PTHR11014:SF63">
    <property type="entry name" value="METALLOPEPTIDASE, PUTATIVE (AFU_ORTHOLOGUE AFUA_6G09600)-RELATED"/>
    <property type="match status" value="1"/>
</dbReference>
<feature type="binding site" evidence="2">
    <location>
        <position position="97"/>
    </location>
    <ligand>
        <name>Mn(2+)</name>
        <dbReference type="ChEBI" id="CHEBI:29035"/>
        <label>2</label>
    </ligand>
</feature>
<organism evidence="4 5">
    <name type="scientific">Cloacimonas acidaminovorans (strain Evry)</name>
    <dbReference type="NCBI Taxonomy" id="459349"/>
    <lineage>
        <taxon>Bacteria</taxon>
        <taxon>Pseudomonadati</taxon>
        <taxon>Candidatus Cloacimonadota</taxon>
        <taxon>Candidatus Cloacimonadia</taxon>
        <taxon>Candidatus Cloacimonadales</taxon>
        <taxon>Candidatus Cloacimonadaceae</taxon>
        <taxon>Candidatus Cloacimonas</taxon>
    </lineage>
</organism>
<dbReference type="GO" id="GO:0047980">
    <property type="term" value="F:hippurate hydrolase activity"/>
    <property type="evidence" value="ECO:0007669"/>
    <property type="project" value="UniProtKB-EC"/>
</dbReference>
<feature type="binding site" evidence="2">
    <location>
        <position position="157"/>
    </location>
    <ligand>
        <name>Mn(2+)</name>
        <dbReference type="ChEBI" id="CHEBI:29035"/>
        <label>2</label>
    </ligand>
</feature>
<dbReference type="SUPFAM" id="SSF53187">
    <property type="entry name" value="Zn-dependent exopeptidases"/>
    <property type="match status" value="1"/>
</dbReference>
<accession>B0VJS8</accession>
<evidence type="ECO:0000313" key="4">
    <source>
        <dbReference type="EMBL" id="CAO80517.1"/>
    </source>
</evidence>
<dbReference type="AlphaFoldDB" id="B0VJS8"/>
<dbReference type="NCBIfam" id="TIGR01891">
    <property type="entry name" value="amidohydrolases"/>
    <property type="match status" value="1"/>
</dbReference>
<evidence type="ECO:0000313" key="5">
    <source>
        <dbReference type="Proteomes" id="UP000002019"/>
    </source>
</evidence>
<dbReference type="InterPro" id="IPR036264">
    <property type="entry name" value="Bact_exopeptidase_dim_dom"/>
</dbReference>
<dbReference type="OrthoDB" id="9776731at2"/>
<dbReference type="Pfam" id="PF01546">
    <property type="entry name" value="Peptidase_M20"/>
    <property type="match status" value="1"/>
</dbReference>
<dbReference type="SUPFAM" id="SSF55031">
    <property type="entry name" value="Bacterial exopeptidase dimerisation domain"/>
    <property type="match status" value="1"/>
</dbReference>
<evidence type="ECO:0000256" key="2">
    <source>
        <dbReference type="PIRSR" id="PIRSR005962-1"/>
    </source>
</evidence>
<feature type="binding site" evidence="2">
    <location>
        <position position="99"/>
    </location>
    <ligand>
        <name>Mn(2+)</name>
        <dbReference type="ChEBI" id="CHEBI:29035"/>
        <label>2</label>
    </ligand>
</feature>
<dbReference type="Pfam" id="PF07687">
    <property type="entry name" value="M20_dimer"/>
    <property type="match status" value="1"/>
</dbReference>
<dbReference type="EC" id="3.5.1.32" evidence="4"/>
<dbReference type="eggNOG" id="COG1473">
    <property type="taxonomic scope" value="Bacteria"/>
</dbReference>
<reference evidence="4 5" key="1">
    <citation type="journal article" date="2008" name="J. Bacteriol.">
        <title>'Candidatus Cloacamonas acidaminovorans': genome sequence reconstruction provides a first glimpse of a new bacterial division.</title>
        <authorList>
            <person name="Pelletier E."/>
            <person name="Kreimeyer A."/>
            <person name="Bocs S."/>
            <person name="Rouy Z."/>
            <person name="Gyapay G."/>
            <person name="Chouari R."/>
            <person name="Riviere D."/>
            <person name="Ganesan A."/>
            <person name="Daegelen P."/>
            <person name="Sghir A."/>
            <person name="Cohen G.N."/>
            <person name="Medigue C."/>
            <person name="Weissenbach J."/>
            <person name="Le Paslier D."/>
        </authorList>
    </citation>
    <scope>NUCLEOTIDE SEQUENCE [LARGE SCALE GENOMIC DNA]</scope>
    <source>
        <strain evidence="5">Evry</strain>
    </source>
</reference>
<dbReference type="RefSeq" id="WP_015424377.1">
    <property type="nucleotide sequence ID" value="NC_020449.1"/>
</dbReference>
<dbReference type="InterPro" id="IPR002933">
    <property type="entry name" value="Peptidase_M20"/>
</dbReference>
<feature type="binding site" evidence="2">
    <location>
        <position position="131"/>
    </location>
    <ligand>
        <name>Mn(2+)</name>
        <dbReference type="ChEBI" id="CHEBI:29035"/>
        <label>2</label>
    </ligand>
</feature>
<dbReference type="GO" id="GO:0004180">
    <property type="term" value="F:carboxypeptidase activity"/>
    <property type="evidence" value="ECO:0007669"/>
    <property type="project" value="UniProtKB-KW"/>
</dbReference>
<dbReference type="HOGENOM" id="CLU_023257_0_1_0"/>
<gene>
    <name evidence="4" type="ordered locus">CLOAM0632</name>
</gene>
<dbReference type="KEGG" id="caci:CLOAM0632"/>
<dbReference type="Gene3D" id="3.30.70.360">
    <property type="match status" value="1"/>
</dbReference>
<keyword evidence="1 4" id="KW-0378">Hydrolase</keyword>
<dbReference type="STRING" id="459349.CLOAM0632"/>
<evidence type="ECO:0000259" key="3">
    <source>
        <dbReference type="Pfam" id="PF07687"/>
    </source>
</evidence>
<dbReference type="InterPro" id="IPR011650">
    <property type="entry name" value="Peptidase_M20_dimer"/>
</dbReference>
<sequence>MIDIIELRHSLHRIPELAFQEFKTKAMLEENILRLLQNQPENLWHLHYFQNSPGLLLEYSPAKGNYLLFRADMDGLPITEKTGVPFASEHPNLMHSCGHDVHLSILMGLIQYVTNTLPQRNLLFLFQPAEEGEGGAKSILAEGIIQKFEIASVFALHIASELPVGSVSAKEGIFFSISQEFDVLFYGKTSHIAFPEKGIDALSAGIKFMNTIEDKLAELKKTEKIIFHIGKMSAGTIRNVIADKCALEGTHRSLSPKISQKINILLKDTAELIARDTNTRSEVKFLASYDPVINNPELVKRLQEICRQKNIEYIPAQTSMTGEDFGFFTTLYPGLLFWLGSGCSYPLHSDKFLPRDECLEIGVKIMSAFLTTE</sequence>
<comment type="cofactor">
    <cofactor evidence="2">
        <name>Mn(2+)</name>
        <dbReference type="ChEBI" id="CHEBI:29035"/>
    </cofactor>
    <text evidence="2">The Mn(2+) ion enhances activity.</text>
</comment>
<feature type="domain" description="Peptidase M20 dimerisation" evidence="3">
    <location>
        <begin position="182"/>
        <end position="267"/>
    </location>
</feature>